<feature type="region of interest" description="Disordered" evidence="1">
    <location>
        <begin position="24"/>
        <end position="120"/>
    </location>
</feature>
<organism evidence="2 3">
    <name type="scientific">Lentinus tigrinus ALCF2SS1-6</name>
    <dbReference type="NCBI Taxonomy" id="1328759"/>
    <lineage>
        <taxon>Eukaryota</taxon>
        <taxon>Fungi</taxon>
        <taxon>Dikarya</taxon>
        <taxon>Basidiomycota</taxon>
        <taxon>Agaricomycotina</taxon>
        <taxon>Agaricomycetes</taxon>
        <taxon>Polyporales</taxon>
        <taxon>Polyporaceae</taxon>
        <taxon>Lentinus</taxon>
    </lineage>
</organism>
<feature type="compositionally biased region" description="Basic and acidic residues" evidence="1">
    <location>
        <begin position="86"/>
        <end position="95"/>
    </location>
</feature>
<gene>
    <name evidence="2" type="ORF">L227DRAFT_239226</name>
</gene>
<accession>A0A5C2S1A4</accession>
<evidence type="ECO:0000256" key="1">
    <source>
        <dbReference type="SAM" id="MobiDB-lite"/>
    </source>
</evidence>
<reference evidence="2" key="1">
    <citation type="journal article" date="2018" name="Genome Biol. Evol.">
        <title>Genomics and development of Lentinus tigrinus, a white-rot wood-decaying mushroom with dimorphic fruiting bodies.</title>
        <authorList>
            <person name="Wu B."/>
            <person name="Xu Z."/>
            <person name="Knudson A."/>
            <person name="Carlson A."/>
            <person name="Chen N."/>
            <person name="Kovaka S."/>
            <person name="LaButti K."/>
            <person name="Lipzen A."/>
            <person name="Pennachio C."/>
            <person name="Riley R."/>
            <person name="Schakwitz W."/>
            <person name="Umezawa K."/>
            <person name="Ohm R.A."/>
            <person name="Grigoriev I.V."/>
            <person name="Nagy L.G."/>
            <person name="Gibbons J."/>
            <person name="Hibbett D."/>
        </authorList>
    </citation>
    <scope>NUCLEOTIDE SEQUENCE [LARGE SCALE GENOMIC DNA]</scope>
    <source>
        <strain evidence="2">ALCF2SS1-6</strain>
    </source>
</reference>
<dbReference type="EMBL" id="ML122283">
    <property type="protein sequence ID" value="RPD57121.1"/>
    <property type="molecule type" value="Genomic_DNA"/>
</dbReference>
<feature type="compositionally biased region" description="Basic and acidic residues" evidence="1">
    <location>
        <begin position="30"/>
        <end position="59"/>
    </location>
</feature>
<sequence>MRTRARSAAGIFTCGGVAGWVAGARGRLPRGRDGEGGEMADGHNMKQKEAYLEYEEVKKTGRRSRKEKREDEGVYMERGGGSSTRAGERTEERRSPGGGLPVGTLAVGRSRPETTPPSHRSLLLPPPLSLHLHSSSRASCSTAVRTCSLASFLSSFRCPSSQRRSPAHTRLRLPEMSRTLGLAQRLLNSSTASNRLAPPILLWPAPPRRLVDSAVS</sequence>
<name>A0A5C2S1A4_9APHY</name>
<dbReference type="AlphaFoldDB" id="A0A5C2S1A4"/>
<protein>
    <submittedName>
        <fullName evidence="2">Uncharacterized protein</fullName>
    </submittedName>
</protein>
<evidence type="ECO:0000313" key="2">
    <source>
        <dbReference type="EMBL" id="RPD57121.1"/>
    </source>
</evidence>
<evidence type="ECO:0000313" key="3">
    <source>
        <dbReference type="Proteomes" id="UP000313359"/>
    </source>
</evidence>
<keyword evidence="3" id="KW-1185">Reference proteome</keyword>
<dbReference type="Proteomes" id="UP000313359">
    <property type="component" value="Unassembled WGS sequence"/>
</dbReference>
<proteinExistence type="predicted"/>